<dbReference type="AlphaFoldDB" id="A0AAD3SD96"/>
<dbReference type="PRINTS" id="PR00909">
    <property type="entry name" value="SPERMDNBNDNG"/>
</dbReference>
<protein>
    <submittedName>
        <fullName evidence="5">Uncharacterized protein</fullName>
    </submittedName>
</protein>
<sequence>MNSASLTCLPDPTIHFPVNLPNRLLPLLTLRRHSLSVSSRCILRFRVSLSSISLTASLSVLPPSIGSPSFELARALIQLSASSIFLLSLGVFGFSCRAFAHTSAICAAGSSPTILEERTEGNRWGKTNFENVEDKELNEAFESWKSKTFALTVPLRIVALLGSVPSSWIKDFVQSHGRRLKLSFEVRADLEKIFSELLVPFSKGNTDSRSAITADLVTIGDSWLNLAISNALIEPIQMADDKVWFGVLTDKWKVYLCRNSNGKLDPNGKIWGVPYRWGSMVIMYKKSKFDKYGLHPIKDWEDLWRPELAGRISMVDSAREVVGAVLKYMGASYNTNNIDAQVPGGMNSVQQNLVLLAKQVRLFDSKHYLKAFGVGDVWVAVGWSSDILPAAKRMSGVAVIIPKSGASLWADLWAVPATARCAARKVGGRSRGPSPLIHQWLDFCLQAAREVPFKREVVPGSSPYLLERIPSPEVSKELVVECMPKLETNLIAGVPPPEILVKCEFLEPLSEATVSDYQLLISSIKQKPGHYLIQRIRQNILTMVQILFAWVDVNKAQSNGGGASS</sequence>
<organism evidence="5 6">
    <name type="scientific">Nepenthes gracilis</name>
    <name type="common">Slender pitcher plant</name>
    <dbReference type="NCBI Taxonomy" id="150966"/>
    <lineage>
        <taxon>Eukaryota</taxon>
        <taxon>Viridiplantae</taxon>
        <taxon>Streptophyta</taxon>
        <taxon>Embryophyta</taxon>
        <taxon>Tracheophyta</taxon>
        <taxon>Spermatophyta</taxon>
        <taxon>Magnoliopsida</taxon>
        <taxon>eudicotyledons</taxon>
        <taxon>Gunneridae</taxon>
        <taxon>Pentapetalae</taxon>
        <taxon>Caryophyllales</taxon>
        <taxon>Nepenthaceae</taxon>
        <taxon>Nepenthes</taxon>
    </lineage>
</organism>
<accession>A0AAD3SD96</accession>
<evidence type="ECO:0000313" key="5">
    <source>
        <dbReference type="EMBL" id="GMH09140.1"/>
    </source>
</evidence>
<dbReference type="GO" id="GO:0019808">
    <property type="term" value="F:polyamine binding"/>
    <property type="evidence" value="ECO:0007669"/>
    <property type="project" value="InterPro"/>
</dbReference>
<evidence type="ECO:0000256" key="3">
    <source>
        <dbReference type="ARBA" id="ARBA00022729"/>
    </source>
</evidence>
<dbReference type="EMBL" id="BSYO01000009">
    <property type="protein sequence ID" value="GMH09140.1"/>
    <property type="molecule type" value="Genomic_DNA"/>
</dbReference>
<evidence type="ECO:0000256" key="4">
    <source>
        <dbReference type="ARBA" id="ARBA00022764"/>
    </source>
</evidence>
<keyword evidence="3" id="KW-0732">Signal</keyword>
<dbReference type="Pfam" id="PF13416">
    <property type="entry name" value="SBP_bac_8"/>
    <property type="match status" value="1"/>
</dbReference>
<comment type="subcellular location">
    <subcellularLocation>
        <location evidence="1">Periplasm</location>
    </subcellularLocation>
</comment>
<evidence type="ECO:0000256" key="2">
    <source>
        <dbReference type="ARBA" id="ARBA00022448"/>
    </source>
</evidence>
<evidence type="ECO:0000313" key="6">
    <source>
        <dbReference type="Proteomes" id="UP001279734"/>
    </source>
</evidence>
<gene>
    <name evidence="5" type="ORF">Nepgr_010980</name>
</gene>
<keyword evidence="4" id="KW-0574">Periplasm</keyword>
<dbReference type="PANTHER" id="PTHR30222">
    <property type="entry name" value="SPERMIDINE/PUTRESCINE-BINDING PERIPLASMIC PROTEIN"/>
    <property type="match status" value="1"/>
</dbReference>
<dbReference type="GO" id="GO:0015846">
    <property type="term" value="P:polyamine transport"/>
    <property type="evidence" value="ECO:0007669"/>
    <property type="project" value="InterPro"/>
</dbReference>
<keyword evidence="6" id="KW-1185">Reference proteome</keyword>
<reference evidence="5" key="1">
    <citation type="submission" date="2023-05" db="EMBL/GenBank/DDBJ databases">
        <title>Nepenthes gracilis genome sequencing.</title>
        <authorList>
            <person name="Fukushima K."/>
        </authorList>
    </citation>
    <scope>NUCLEOTIDE SEQUENCE</scope>
    <source>
        <strain evidence="5">SING2019-196</strain>
    </source>
</reference>
<comment type="caution">
    <text evidence="5">The sequence shown here is derived from an EMBL/GenBank/DDBJ whole genome shotgun (WGS) entry which is preliminary data.</text>
</comment>
<dbReference type="InterPro" id="IPR006059">
    <property type="entry name" value="SBP"/>
</dbReference>
<dbReference type="CDD" id="cd13661">
    <property type="entry name" value="PBP2_PotD_PotF_like_1"/>
    <property type="match status" value="1"/>
</dbReference>
<evidence type="ECO:0000256" key="1">
    <source>
        <dbReference type="ARBA" id="ARBA00004418"/>
    </source>
</evidence>
<name>A0AAD3SD96_NEPGR</name>
<dbReference type="PANTHER" id="PTHR30222:SF17">
    <property type="entry name" value="SPERMIDINE_PUTRESCINE-BINDING PERIPLASMIC PROTEIN"/>
    <property type="match status" value="1"/>
</dbReference>
<dbReference type="Gene3D" id="3.40.190.10">
    <property type="entry name" value="Periplasmic binding protein-like II"/>
    <property type="match status" value="1"/>
</dbReference>
<keyword evidence="2" id="KW-0813">Transport</keyword>
<proteinExistence type="predicted"/>
<dbReference type="SUPFAM" id="SSF53850">
    <property type="entry name" value="Periplasmic binding protein-like II"/>
    <property type="match status" value="1"/>
</dbReference>
<dbReference type="InterPro" id="IPR001188">
    <property type="entry name" value="Sperm_putr-bd"/>
</dbReference>
<dbReference type="Proteomes" id="UP001279734">
    <property type="component" value="Unassembled WGS sequence"/>
</dbReference>